<keyword evidence="4" id="KW-1185">Reference proteome</keyword>
<name>A0A4S8JR05_MUSBA</name>
<sequence length="291" mass="32495">MDKNSSREKELVFDLEGGENSVIREQEGSKDTWCSAGQDNGMLSRVWSSFIGIDGPIKGERVVRLGDSASSSVELPLIDGEALGDRSVGLEAKIGVLEKKVGLETTKKKGCKKPPKPPRPPNSPPLDTTNQKLMKEISEIAMMKRARIERMKKKVKDANSARINGKLWALIITILFILVIMWQGVLPRGSSSGHPESSVETRGGLISIHFYKNASGNTPQASTSMSTKYAPRARRCRTSVRVRWTQQGNEEYSNLEALESETMRILGWDELDHVQRPTAEWYVYSNLLMYI</sequence>
<reference evidence="3 4" key="1">
    <citation type="journal article" date="2019" name="Nat. Plants">
        <title>Genome sequencing of Musa balbisiana reveals subgenome evolution and function divergence in polyploid bananas.</title>
        <authorList>
            <person name="Yao X."/>
        </authorList>
    </citation>
    <scope>NUCLEOTIDE SEQUENCE [LARGE SCALE GENOMIC DNA]</scope>
    <source>
        <strain evidence="4">cv. DH-PKW</strain>
        <tissue evidence="3">Leaves</tissue>
    </source>
</reference>
<feature type="transmembrane region" description="Helical" evidence="2">
    <location>
        <begin position="167"/>
        <end position="185"/>
    </location>
</feature>
<dbReference type="PANTHER" id="PTHR34188:SF5">
    <property type="entry name" value="OS05G0131900 PROTEIN"/>
    <property type="match status" value="1"/>
</dbReference>
<feature type="region of interest" description="Disordered" evidence="1">
    <location>
        <begin position="105"/>
        <end position="130"/>
    </location>
</feature>
<proteinExistence type="predicted"/>
<protein>
    <submittedName>
        <fullName evidence="3">Uncharacterized protein</fullName>
    </submittedName>
</protein>
<keyword evidence="2" id="KW-0472">Membrane</keyword>
<gene>
    <name evidence="3" type="ORF">C4D60_Mb01t26920</name>
</gene>
<dbReference type="AlphaFoldDB" id="A0A4S8JR05"/>
<evidence type="ECO:0000256" key="1">
    <source>
        <dbReference type="SAM" id="MobiDB-lite"/>
    </source>
</evidence>
<accession>A0A4S8JR05</accession>
<evidence type="ECO:0000313" key="4">
    <source>
        <dbReference type="Proteomes" id="UP000317650"/>
    </source>
</evidence>
<dbReference type="EMBL" id="PYDT01000004">
    <property type="protein sequence ID" value="THU64482.1"/>
    <property type="molecule type" value="Genomic_DNA"/>
</dbReference>
<evidence type="ECO:0000313" key="3">
    <source>
        <dbReference type="EMBL" id="THU64482.1"/>
    </source>
</evidence>
<comment type="caution">
    <text evidence="3">The sequence shown here is derived from an EMBL/GenBank/DDBJ whole genome shotgun (WGS) entry which is preliminary data.</text>
</comment>
<evidence type="ECO:0000256" key="2">
    <source>
        <dbReference type="SAM" id="Phobius"/>
    </source>
</evidence>
<dbReference type="PANTHER" id="PTHR34188">
    <property type="entry name" value="OS01G0299500 PROTEIN"/>
    <property type="match status" value="1"/>
</dbReference>
<dbReference type="Proteomes" id="UP000317650">
    <property type="component" value="Chromosome 1"/>
</dbReference>
<organism evidence="3 4">
    <name type="scientific">Musa balbisiana</name>
    <name type="common">Banana</name>
    <dbReference type="NCBI Taxonomy" id="52838"/>
    <lineage>
        <taxon>Eukaryota</taxon>
        <taxon>Viridiplantae</taxon>
        <taxon>Streptophyta</taxon>
        <taxon>Embryophyta</taxon>
        <taxon>Tracheophyta</taxon>
        <taxon>Spermatophyta</taxon>
        <taxon>Magnoliopsida</taxon>
        <taxon>Liliopsida</taxon>
        <taxon>Zingiberales</taxon>
        <taxon>Musaceae</taxon>
        <taxon>Musa</taxon>
    </lineage>
</organism>
<keyword evidence="2" id="KW-1133">Transmembrane helix</keyword>
<keyword evidence="2" id="KW-0812">Transmembrane</keyword>